<name>A0A5B8FW57_9RHOB</name>
<dbReference type="GO" id="GO:0016747">
    <property type="term" value="F:acyltransferase activity, transferring groups other than amino-acyl groups"/>
    <property type="evidence" value="ECO:0007669"/>
    <property type="project" value="InterPro"/>
</dbReference>
<evidence type="ECO:0000313" key="2">
    <source>
        <dbReference type="EMBL" id="QDL91440.1"/>
    </source>
</evidence>
<evidence type="ECO:0000259" key="1">
    <source>
        <dbReference type="PROSITE" id="PS51186"/>
    </source>
</evidence>
<dbReference type="Pfam" id="PF13302">
    <property type="entry name" value="Acetyltransf_3"/>
    <property type="match status" value="1"/>
</dbReference>
<dbReference type="InterPro" id="IPR016181">
    <property type="entry name" value="Acyl_CoA_acyltransferase"/>
</dbReference>
<dbReference type="SUPFAM" id="SSF55729">
    <property type="entry name" value="Acyl-CoA N-acyltransferases (Nat)"/>
    <property type="match status" value="1"/>
</dbReference>
<dbReference type="InterPro" id="IPR000182">
    <property type="entry name" value="GNAT_dom"/>
</dbReference>
<organism evidence="2 3">
    <name type="scientific">Paroceanicella profunda</name>
    <dbReference type="NCBI Taxonomy" id="2579971"/>
    <lineage>
        <taxon>Bacteria</taxon>
        <taxon>Pseudomonadati</taxon>
        <taxon>Pseudomonadota</taxon>
        <taxon>Alphaproteobacteria</taxon>
        <taxon>Rhodobacterales</taxon>
        <taxon>Paracoccaceae</taxon>
        <taxon>Paroceanicella</taxon>
    </lineage>
</organism>
<reference evidence="2 3" key="1">
    <citation type="submission" date="2019-06" db="EMBL/GenBank/DDBJ databases">
        <title>Genome sequence of Rhodobacteraceae bacterium D4M1.</title>
        <authorList>
            <person name="Cao J."/>
        </authorList>
    </citation>
    <scope>NUCLEOTIDE SEQUENCE [LARGE SCALE GENOMIC DNA]</scope>
    <source>
        <strain evidence="2 3">D4M1</strain>
    </source>
</reference>
<dbReference type="EMBL" id="CP040818">
    <property type="protein sequence ID" value="QDL91440.1"/>
    <property type="molecule type" value="Genomic_DNA"/>
</dbReference>
<dbReference type="KEGG" id="ppru:FDP22_06370"/>
<proteinExistence type="predicted"/>
<feature type="domain" description="N-acetyltransferase" evidence="1">
    <location>
        <begin position="15"/>
        <end position="163"/>
    </location>
</feature>
<dbReference type="AlphaFoldDB" id="A0A5B8FW57"/>
<dbReference type="OrthoDB" id="6293260at2"/>
<dbReference type="Proteomes" id="UP000305888">
    <property type="component" value="Chromosome"/>
</dbReference>
<sequence length="168" mass="17798">MTAVPGLSWRAPRASDLPFLTGLFALPEMVAHRPEPVPDPPAVSAARLEREIGHWQAHGFGRWAVLEGETLVGFGGVTRVGTGAGLNISYHIHPRCQGRGIASATAARAVAFGFETVKAQQIRGLVRPANPGSLRVLEKLGFRRQGLVPLGGAPSILLTLERDGSAQV</sequence>
<gene>
    <name evidence="2" type="ORF">FDP22_06370</name>
</gene>
<keyword evidence="2" id="KW-0808">Transferase</keyword>
<keyword evidence="3" id="KW-1185">Reference proteome</keyword>
<protein>
    <submittedName>
        <fullName evidence="2">GNAT family N-acetyltransferase</fullName>
    </submittedName>
</protein>
<dbReference type="PANTHER" id="PTHR43792:SF1">
    <property type="entry name" value="N-ACETYLTRANSFERASE DOMAIN-CONTAINING PROTEIN"/>
    <property type="match status" value="1"/>
</dbReference>
<evidence type="ECO:0000313" key="3">
    <source>
        <dbReference type="Proteomes" id="UP000305888"/>
    </source>
</evidence>
<dbReference type="PANTHER" id="PTHR43792">
    <property type="entry name" value="GNAT FAMILY, PUTATIVE (AFU_ORTHOLOGUE AFUA_3G00765)-RELATED-RELATED"/>
    <property type="match status" value="1"/>
</dbReference>
<dbReference type="Gene3D" id="3.40.630.30">
    <property type="match status" value="1"/>
</dbReference>
<dbReference type="InterPro" id="IPR051531">
    <property type="entry name" value="N-acetyltransferase"/>
</dbReference>
<dbReference type="PROSITE" id="PS51186">
    <property type="entry name" value="GNAT"/>
    <property type="match status" value="1"/>
</dbReference>
<accession>A0A5B8FW57</accession>